<sequence length="347" mass="37019">MISSQLYPRHPTRPAHLGHRSHPGQHHIQTFTMSSPKVIVFGATGTIGPFAARTAQEQGAKVYLALRDTEKPIPGLSAADEAAAGFERVYADLTNPETLRAAVAQTGATRAFLYMASGTADHQRAGFEALRAAGIDFVVYLSSYAISAAPQGPAARAIPPSLPLAYAHAQVEIAIEDVFGLAGFVALRPTFFARNVLPWFKKTVPTEAGGVHIHLPYPEAVWDFIAPEDIGRVGGIVLAHGPAAYTGPSAITLSGPRLLSQEEAVALVGKALGKDIAVTGLRDQDALDYLVAGGRPAFLAKGFVEMLSTPFNYSGHQEAAANVEKYGGRASTTFDRWVEDHRSEFHL</sequence>
<reference evidence="3" key="1">
    <citation type="submission" date="2023-06" db="EMBL/GenBank/DDBJ databases">
        <title>Genome-scale phylogeny and comparative genomics of the fungal order Sordariales.</title>
        <authorList>
            <consortium name="Lawrence Berkeley National Laboratory"/>
            <person name="Hensen N."/>
            <person name="Bonometti L."/>
            <person name="Westerberg I."/>
            <person name="Brannstrom I.O."/>
            <person name="Guillou S."/>
            <person name="Cros-Aarteil S."/>
            <person name="Calhoun S."/>
            <person name="Haridas S."/>
            <person name="Kuo A."/>
            <person name="Mondo S."/>
            <person name="Pangilinan J."/>
            <person name="Riley R."/>
            <person name="LaButti K."/>
            <person name="Andreopoulos B."/>
            <person name="Lipzen A."/>
            <person name="Chen C."/>
            <person name="Yanf M."/>
            <person name="Daum C."/>
            <person name="Ng V."/>
            <person name="Clum A."/>
            <person name="Steindorff A."/>
            <person name="Ohm R."/>
            <person name="Martin F."/>
            <person name="Silar P."/>
            <person name="Natvig D."/>
            <person name="Lalanne C."/>
            <person name="Gautier V."/>
            <person name="Ament-velasquez S.L."/>
            <person name="Kruys A."/>
            <person name="Hutchinson M.I."/>
            <person name="Powell A.J."/>
            <person name="Barry K."/>
            <person name="Miller A.N."/>
            <person name="Grigoriev I.V."/>
            <person name="Debuchy R."/>
            <person name="Gladieux P."/>
            <person name="Thoren M.H."/>
            <person name="Johannesson H."/>
        </authorList>
    </citation>
    <scope>NUCLEOTIDE SEQUENCE</scope>
    <source>
        <strain evidence="3">SMH2392-1A</strain>
    </source>
</reference>
<organism evidence="3 4">
    <name type="scientific">Lasiosphaeria miniovina</name>
    <dbReference type="NCBI Taxonomy" id="1954250"/>
    <lineage>
        <taxon>Eukaryota</taxon>
        <taxon>Fungi</taxon>
        <taxon>Dikarya</taxon>
        <taxon>Ascomycota</taxon>
        <taxon>Pezizomycotina</taxon>
        <taxon>Sordariomycetes</taxon>
        <taxon>Sordariomycetidae</taxon>
        <taxon>Sordariales</taxon>
        <taxon>Lasiosphaeriaceae</taxon>
        <taxon>Lasiosphaeria</taxon>
    </lineage>
</organism>
<dbReference type="RefSeq" id="XP_060295410.1">
    <property type="nucleotide sequence ID" value="XM_060442425.1"/>
</dbReference>
<keyword evidence="4" id="KW-1185">Reference proteome</keyword>
<dbReference type="Proteomes" id="UP001172101">
    <property type="component" value="Unassembled WGS sequence"/>
</dbReference>
<dbReference type="InterPro" id="IPR008030">
    <property type="entry name" value="NmrA-like"/>
</dbReference>
<gene>
    <name evidence="3" type="ORF">B0T26DRAFT_719498</name>
</gene>
<dbReference type="GeneID" id="85325695"/>
<dbReference type="SUPFAM" id="SSF51735">
    <property type="entry name" value="NAD(P)-binding Rossmann-fold domains"/>
    <property type="match status" value="1"/>
</dbReference>
<feature type="compositionally biased region" description="Basic residues" evidence="1">
    <location>
        <begin position="10"/>
        <end position="25"/>
    </location>
</feature>
<evidence type="ECO:0000313" key="4">
    <source>
        <dbReference type="Proteomes" id="UP001172101"/>
    </source>
</evidence>
<dbReference type="PANTHER" id="PTHR43162:SF1">
    <property type="entry name" value="PRESTALK A DIFFERENTIATION PROTEIN A"/>
    <property type="match status" value="1"/>
</dbReference>
<feature type="domain" description="NmrA-like" evidence="2">
    <location>
        <begin position="37"/>
        <end position="288"/>
    </location>
</feature>
<evidence type="ECO:0000259" key="2">
    <source>
        <dbReference type="Pfam" id="PF05368"/>
    </source>
</evidence>
<dbReference type="InterPro" id="IPR051604">
    <property type="entry name" value="Ergot_Alk_Oxidoreductase"/>
</dbReference>
<accession>A0AA40AEB1</accession>
<evidence type="ECO:0000256" key="1">
    <source>
        <dbReference type="SAM" id="MobiDB-lite"/>
    </source>
</evidence>
<comment type="caution">
    <text evidence="3">The sequence shown here is derived from an EMBL/GenBank/DDBJ whole genome shotgun (WGS) entry which is preliminary data.</text>
</comment>
<dbReference type="AlphaFoldDB" id="A0AA40AEB1"/>
<proteinExistence type="predicted"/>
<dbReference type="InterPro" id="IPR036291">
    <property type="entry name" value="NAD(P)-bd_dom_sf"/>
</dbReference>
<dbReference type="PANTHER" id="PTHR43162">
    <property type="match status" value="1"/>
</dbReference>
<name>A0AA40AEB1_9PEZI</name>
<protein>
    <recommendedName>
        <fullName evidence="2">NmrA-like domain-containing protein</fullName>
    </recommendedName>
</protein>
<dbReference type="Gene3D" id="3.40.50.720">
    <property type="entry name" value="NAD(P)-binding Rossmann-like Domain"/>
    <property type="match status" value="1"/>
</dbReference>
<evidence type="ECO:0000313" key="3">
    <source>
        <dbReference type="EMBL" id="KAK0714088.1"/>
    </source>
</evidence>
<feature type="region of interest" description="Disordered" evidence="1">
    <location>
        <begin position="1"/>
        <end position="25"/>
    </location>
</feature>
<dbReference type="EMBL" id="JAUIRO010000005">
    <property type="protein sequence ID" value="KAK0714088.1"/>
    <property type="molecule type" value="Genomic_DNA"/>
</dbReference>
<dbReference type="Pfam" id="PF05368">
    <property type="entry name" value="NmrA"/>
    <property type="match status" value="1"/>
</dbReference>